<reference evidence="5 6" key="1">
    <citation type="submission" date="2015-05" db="EMBL/GenBank/DDBJ databases">
        <title>Complete genome of Marinobacter psychrophilus strain 20041T isolated from sea-ice of the Canadian Basin.</title>
        <authorList>
            <person name="Song L."/>
            <person name="Ren L."/>
            <person name="Yu Y."/>
            <person name="Wang X."/>
        </authorList>
    </citation>
    <scope>NUCLEOTIDE SEQUENCE [LARGE SCALE GENOMIC DNA]</scope>
    <source>
        <strain evidence="5 6">20041</strain>
    </source>
</reference>
<dbReference type="PRINTS" id="PR01805">
    <property type="entry name" value="VACJLIPOPROT"/>
</dbReference>
<dbReference type="EMBL" id="CP011494">
    <property type="protein sequence ID" value="AKO52733.1"/>
    <property type="molecule type" value="Genomic_DNA"/>
</dbReference>
<dbReference type="KEGG" id="mpq:ABA45_10185"/>
<evidence type="ECO:0000313" key="6">
    <source>
        <dbReference type="Proteomes" id="UP000036406"/>
    </source>
</evidence>
<keyword evidence="2 4" id="KW-0732">Signal</keyword>
<protein>
    <submittedName>
        <fullName evidence="5">Membrane protein</fullName>
    </submittedName>
</protein>
<feature type="chain" id="PRO_5005206461" evidence="4">
    <location>
        <begin position="36"/>
        <end position="282"/>
    </location>
</feature>
<sequence length="282" mass="31438">MIQFSLRPYSRFVLPCGASITLALMLLFASGQAQAQAQESIQTTGQRVSEGVTESASLTTNSSKHKRDPYENWNRKVFAFNESLDRWLLKPIAQTYRAIMPEFADRGVTNVFSNLGELGNFTNSVLQLKLESAVVAAGRFTFNTVFGLAGVFDVATAWDLPERPEDFGQTLGHWGTGAGSYLMLPVLGPSNPRDFAGFGVDSFLLPSSWDDIENPYNGYARGLQLVDVRADLIPVEKLISGDRYVFFRNAYMQRREFLINDGKVQRDPFAADDSDDLMLDDF</sequence>
<dbReference type="AlphaFoldDB" id="A0A0H4I4R5"/>
<dbReference type="PATRIC" id="fig|330734.3.peg.2141"/>
<organism evidence="5 6">
    <name type="scientific">Marinobacter psychrophilus</name>
    <dbReference type="NCBI Taxonomy" id="330734"/>
    <lineage>
        <taxon>Bacteria</taxon>
        <taxon>Pseudomonadati</taxon>
        <taxon>Pseudomonadota</taxon>
        <taxon>Gammaproteobacteria</taxon>
        <taxon>Pseudomonadales</taxon>
        <taxon>Marinobacteraceae</taxon>
        <taxon>Marinobacter</taxon>
    </lineage>
</organism>
<dbReference type="Proteomes" id="UP000036406">
    <property type="component" value="Chromosome"/>
</dbReference>
<dbReference type="STRING" id="330734.ABA45_10185"/>
<evidence type="ECO:0000256" key="4">
    <source>
        <dbReference type="SAM" id="SignalP"/>
    </source>
</evidence>
<dbReference type="RefSeq" id="WP_048385855.1">
    <property type="nucleotide sequence ID" value="NZ_CP011494.1"/>
</dbReference>
<name>A0A0H4I4R5_9GAMM</name>
<dbReference type="InterPro" id="IPR007428">
    <property type="entry name" value="MlaA"/>
</dbReference>
<keyword evidence="6" id="KW-1185">Reference proteome</keyword>
<feature type="compositionally biased region" description="Polar residues" evidence="3">
    <location>
        <begin position="44"/>
        <end position="62"/>
    </location>
</feature>
<dbReference type="Pfam" id="PF04333">
    <property type="entry name" value="MlaA"/>
    <property type="match status" value="1"/>
</dbReference>
<feature type="signal peptide" evidence="4">
    <location>
        <begin position="1"/>
        <end position="35"/>
    </location>
</feature>
<proteinExistence type="inferred from homology"/>
<dbReference type="GO" id="GO:0016020">
    <property type="term" value="C:membrane"/>
    <property type="evidence" value="ECO:0007669"/>
    <property type="project" value="InterPro"/>
</dbReference>
<evidence type="ECO:0000313" key="5">
    <source>
        <dbReference type="EMBL" id="AKO52733.1"/>
    </source>
</evidence>
<evidence type="ECO:0000256" key="3">
    <source>
        <dbReference type="SAM" id="MobiDB-lite"/>
    </source>
</evidence>
<evidence type="ECO:0000256" key="2">
    <source>
        <dbReference type="ARBA" id="ARBA00022729"/>
    </source>
</evidence>
<gene>
    <name evidence="5" type="ORF">ABA45_10185</name>
</gene>
<accession>A0A0H4I4R5</accession>
<comment type="similarity">
    <text evidence="1">Belongs to the MlaA family.</text>
</comment>
<dbReference type="PANTHER" id="PTHR30035:SF3">
    <property type="entry name" value="INTERMEMBRANE PHOSPHOLIPID TRANSPORT SYSTEM LIPOPROTEIN MLAA"/>
    <property type="match status" value="1"/>
</dbReference>
<evidence type="ECO:0000256" key="1">
    <source>
        <dbReference type="ARBA" id="ARBA00010634"/>
    </source>
</evidence>
<dbReference type="PANTHER" id="PTHR30035">
    <property type="entry name" value="LIPOPROTEIN VACJ-RELATED"/>
    <property type="match status" value="1"/>
</dbReference>
<feature type="region of interest" description="Disordered" evidence="3">
    <location>
        <begin position="44"/>
        <end position="68"/>
    </location>
</feature>
<dbReference type="GO" id="GO:0120010">
    <property type="term" value="P:intermembrane phospholipid transfer"/>
    <property type="evidence" value="ECO:0007669"/>
    <property type="project" value="TreeGrafter"/>
</dbReference>